<dbReference type="Pfam" id="PF08794">
    <property type="entry name" value="FHBP_C"/>
    <property type="match status" value="1"/>
</dbReference>
<feature type="region of interest" description="Disordered" evidence="2">
    <location>
        <begin position="19"/>
        <end position="42"/>
    </location>
</feature>
<organism evidence="5 6">
    <name type="scientific">Moraxella pluranimalium</name>
    <dbReference type="NCBI Taxonomy" id="470453"/>
    <lineage>
        <taxon>Bacteria</taxon>
        <taxon>Pseudomonadati</taxon>
        <taxon>Pseudomonadota</taxon>
        <taxon>Gammaproteobacteria</taxon>
        <taxon>Moraxellales</taxon>
        <taxon>Moraxellaceae</taxon>
        <taxon>Moraxella</taxon>
    </lineage>
</organism>
<dbReference type="EMBL" id="MUYU01000025">
    <property type="protein sequence ID" value="OOS22917.1"/>
    <property type="molecule type" value="Genomic_DNA"/>
</dbReference>
<dbReference type="SUPFAM" id="SSF56925">
    <property type="entry name" value="OMPA-like"/>
    <property type="match status" value="1"/>
</dbReference>
<keyword evidence="6" id="KW-1185">Reference proteome</keyword>
<dbReference type="Proteomes" id="UP000189800">
    <property type="component" value="Unassembled WGS sequence"/>
</dbReference>
<protein>
    <recommendedName>
        <fullName evidence="4">Factor H binding protein-like C-terminal domain-containing protein</fullName>
    </recommendedName>
</protein>
<evidence type="ECO:0000256" key="2">
    <source>
        <dbReference type="SAM" id="MobiDB-lite"/>
    </source>
</evidence>
<feature type="domain" description="Factor H binding protein-like C-terminal" evidence="4">
    <location>
        <begin position="346"/>
        <end position="441"/>
    </location>
</feature>
<proteinExistence type="predicted"/>
<feature type="coiled-coil region" evidence="1">
    <location>
        <begin position="43"/>
        <end position="137"/>
    </location>
</feature>
<evidence type="ECO:0000313" key="6">
    <source>
        <dbReference type="Proteomes" id="UP000189800"/>
    </source>
</evidence>
<feature type="signal peptide" evidence="3">
    <location>
        <begin position="1"/>
        <end position="21"/>
    </location>
</feature>
<dbReference type="RefSeq" id="WP_078254739.1">
    <property type="nucleotide sequence ID" value="NZ_MUYU01000025.1"/>
</dbReference>
<dbReference type="InterPro" id="IPR011250">
    <property type="entry name" value="OMP/PagP_B-barrel"/>
</dbReference>
<reference evidence="5 6" key="1">
    <citation type="submission" date="2017-02" db="EMBL/GenBank/DDBJ databases">
        <title>Draft genome sequence of Moraxella pluranimalium CCUG 54913T type strain.</title>
        <authorList>
            <person name="Salva-Serra F."/>
            <person name="Engstrom-Jakobsson H."/>
            <person name="Thorell K."/>
            <person name="Jaen-Luchoro D."/>
            <person name="Gonzales-Siles L."/>
            <person name="Karlsson R."/>
            <person name="Yazdan S."/>
            <person name="Boulund F."/>
            <person name="Johnning A."/>
            <person name="Engstrand L."/>
            <person name="Kristiansson E."/>
            <person name="Moore E."/>
        </authorList>
    </citation>
    <scope>NUCLEOTIDE SEQUENCE [LARGE SCALE GENOMIC DNA]</scope>
    <source>
        <strain evidence="5 6">CCUG 54913</strain>
    </source>
</reference>
<comment type="caution">
    <text evidence="5">The sequence shown here is derived from an EMBL/GenBank/DDBJ whole genome shotgun (WGS) entry which is preliminary data.</text>
</comment>
<evidence type="ECO:0000313" key="5">
    <source>
        <dbReference type="EMBL" id="OOS22917.1"/>
    </source>
</evidence>
<dbReference type="InterPro" id="IPR014902">
    <property type="entry name" value="FHBP-like_C"/>
</dbReference>
<evidence type="ECO:0000259" key="4">
    <source>
        <dbReference type="Pfam" id="PF08794"/>
    </source>
</evidence>
<accession>A0A1T0CKQ6</accession>
<dbReference type="PROSITE" id="PS51257">
    <property type="entry name" value="PROKAR_LIPOPROTEIN"/>
    <property type="match status" value="1"/>
</dbReference>
<dbReference type="AlphaFoldDB" id="A0A1T0CKQ6"/>
<gene>
    <name evidence="5" type="ORF">B0680_08865</name>
</gene>
<feature type="chain" id="PRO_5012278298" description="Factor H binding protein-like C-terminal domain-containing protein" evidence="3">
    <location>
        <begin position="22"/>
        <end position="475"/>
    </location>
</feature>
<keyword evidence="1" id="KW-0175">Coiled coil</keyword>
<evidence type="ECO:0000256" key="1">
    <source>
        <dbReference type="SAM" id="Coils"/>
    </source>
</evidence>
<keyword evidence="3" id="KW-0732">Signal</keyword>
<dbReference type="Gene3D" id="2.40.160.90">
    <property type="match status" value="1"/>
</dbReference>
<sequence length="475" mass="49796">MKNKLNAAALLALSASLAACSSGGGSSSTPQSTPVVSAEQKAAAEAAKKLAAEKAAAEAAAKKAAAEAAAKKAAEEAAKKAAAEAAAKKAAEEAAKKLAAEKAAAEAAAKKAAEEAAKKAAEEAARKAAEAAALEAKMKPLIEKAQKVGFSDAEAKAYAVKNVALSNVVAEQNLKTEIEAKADRDRALRIPYVDGQKVFNKVNAIDSTSKQSGAKVEYKRPDGVYGGYFTKRTDINNANGVVVIDGKEVAQTRIGSEIVLVQPYSIVYGNMLNNVSVDGKTIIDPTDRVYFRIDEIAGYAVTDASLPTEGKAVYKPANDVHYLADLRSATTSNGLTYKQDNDRIDAYSFSYTVDFAGKTGSGQMEIGGYLAPKDAKSSYNTYKVMLNEGVLKKLKIDNVTTYGVQGSVNVASSGYTGEYKTDGRYIVGLFGPQAEELAGRVTINAPFALITNGTQTDRKDQVEIGVVGTRGTIQK</sequence>
<name>A0A1T0CKQ6_9GAMM</name>
<evidence type="ECO:0000256" key="3">
    <source>
        <dbReference type="SAM" id="SignalP"/>
    </source>
</evidence>
<dbReference type="STRING" id="470453.B0680_08865"/>